<accession>A0ABW3Z9L6</accession>
<dbReference type="EMBL" id="JBHTMX010000146">
    <property type="protein sequence ID" value="MFD1332969.1"/>
    <property type="molecule type" value="Genomic_DNA"/>
</dbReference>
<feature type="domain" description="DUF6898" evidence="1">
    <location>
        <begin position="11"/>
        <end position="65"/>
    </location>
</feature>
<dbReference type="Pfam" id="PF21839">
    <property type="entry name" value="DUF6898"/>
    <property type="match status" value="1"/>
</dbReference>
<proteinExistence type="predicted"/>
<comment type="caution">
    <text evidence="2">The sequence shown here is derived from an EMBL/GenBank/DDBJ whole genome shotgun (WGS) entry which is preliminary data.</text>
</comment>
<evidence type="ECO:0000259" key="1">
    <source>
        <dbReference type="Pfam" id="PF21839"/>
    </source>
</evidence>
<reference evidence="3" key="1">
    <citation type="journal article" date="2019" name="Int. J. Syst. Evol. Microbiol.">
        <title>The Global Catalogue of Microorganisms (GCM) 10K type strain sequencing project: providing services to taxonomists for standard genome sequencing and annotation.</title>
        <authorList>
            <consortium name="The Broad Institute Genomics Platform"/>
            <consortium name="The Broad Institute Genome Sequencing Center for Infectious Disease"/>
            <person name="Wu L."/>
            <person name="Ma J."/>
        </authorList>
    </citation>
    <scope>NUCLEOTIDE SEQUENCE [LARGE SCALE GENOMIC DNA]</scope>
    <source>
        <strain evidence="3">CCUG 61696</strain>
    </source>
</reference>
<protein>
    <submittedName>
        <fullName evidence="2">DUF6898 family protein</fullName>
    </submittedName>
</protein>
<name>A0ABW3Z9L6_9HYPH</name>
<gene>
    <name evidence="2" type="ORF">ACFQ4O_13270</name>
</gene>
<organism evidence="2 3">
    <name type="scientific">Methylopila musalis</name>
    <dbReference type="NCBI Taxonomy" id="1134781"/>
    <lineage>
        <taxon>Bacteria</taxon>
        <taxon>Pseudomonadati</taxon>
        <taxon>Pseudomonadota</taxon>
        <taxon>Alphaproteobacteria</taxon>
        <taxon>Hyphomicrobiales</taxon>
        <taxon>Methylopilaceae</taxon>
        <taxon>Methylopila</taxon>
    </lineage>
</organism>
<dbReference type="Proteomes" id="UP001597171">
    <property type="component" value="Unassembled WGS sequence"/>
</dbReference>
<evidence type="ECO:0000313" key="2">
    <source>
        <dbReference type="EMBL" id="MFD1332969.1"/>
    </source>
</evidence>
<dbReference type="RefSeq" id="WP_378776172.1">
    <property type="nucleotide sequence ID" value="NZ_JBHTMX010000146.1"/>
</dbReference>
<evidence type="ECO:0000313" key="3">
    <source>
        <dbReference type="Proteomes" id="UP001597171"/>
    </source>
</evidence>
<keyword evidence="3" id="KW-1185">Reference proteome</keyword>
<dbReference type="InterPro" id="IPR054193">
    <property type="entry name" value="DUF6898"/>
</dbReference>
<sequence>MAATRDDEPSGDVLYEVVTVGNAMRCAAIHADTGVEVVVVGPAGGSEIALKALAFRKLKARLARE</sequence>